<sequence length="89" mass="9198">MLLNKNSHSIGKLRGSELNEVDAWISATGWTLSAGLASAASFSTLSPGSSAQAIPAGVATLSLQSSRVCSLLRNDALNLVLYCFSIGKT</sequence>
<evidence type="ECO:0000313" key="1">
    <source>
        <dbReference type="EMBL" id="TQR15139.1"/>
    </source>
</evidence>
<dbReference type="AlphaFoldDB" id="A0A544TCL7"/>
<keyword evidence="2" id="KW-1185">Reference proteome</keyword>
<dbReference type="EMBL" id="VDGH01000003">
    <property type="protein sequence ID" value="TQR15139.1"/>
    <property type="molecule type" value="Genomic_DNA"/>
</dbReference>
<proteinExistence type="predicted"/>
<name>A0A544TCL7_9BACI</name>
<reference evidence="1 2" key="1">
    <citation type="submission" date="2019-05" db="EMBL/GenBank/DDBJ databases">
        <title>Psychrobacillus vulpis sp. nov., a new species isolated from feces of a red fox that inhabits in The Tablas de Daimiel Natural Park, Albacete, Spain.</title>
        <authorList>
            <person name="Rodriguez M."/>
            <person name="Reina J.C."/>
            <person name="Bejar V."/>
            <person name="Llamas I."/>
        </authorList>
    </citation>
    <scope>NUCLEOTIDE SEQUENCE [LARGE SCALE GENOMIC DNA]</scope>
    <source>
        <strain evidence="1 2">NEAU-3TGS17</strain>
    </source>
</reference>
<organism evidence="1 2">
    <name type="scientific">Psychrobacillus lasiicapitis</name>
    <dbReference type="NCBI Taxonomy" id="1636719"/>
    <lineage>
        <taxon>Bacteria</taxon>
        <taxon>Bacillati</taxon>
        <taxon>Bacillota</taxon>
        <taxon>Bacilli</taxon>
        <taxon>Bacillales</taxon>
        <taxon>Bacillaceae</taxon>
        <taxon>Psychrobacillus</taxon>
    </lineage>
</organism>
<gene>
    <name evidence="1" type="ORF">FG382_06640</name>
</gene>
<protein>
    <submittedName>
        <fullName evidence="1">Uncharacterized protein</fullName>
    </submittedName>
</protein>
<comment type="caution">
    <text evidence="1">The sequence shown here is derived from an EMBL/GenBank/DDBJ whole genome shotgun (WGS) entry which is preliminary data.</text>
</comment>
<accession>A0A544TCL7</accession>
<evidence type="ECO:0000313" key="2">
    <source>
        <dbReference type="Proteomes" id="UP000317316"/>
    </source>
</evidence>
<dbReference type="Proteomes" id="UP000317316">
    <property type="component" value="Unassembled WGS sequence"/>
</dbReference>